<feature type="compositionally biased region" description="Polar residues" evidence="5">
    <location>
        <begin position="15"/>
        <end position="27"/>
    </location>
</feature>
<feature type="domain" description="Sugar phosphate transporter" evidence="7">
    <location>
        <begin position="104"/>
        <end position="392"/>
    </location>
</feature>
<feature type="transmembrane region" description="Helical" evidence="6">
    <location>
        <begin position="322"/>
        <end position="340"/>
    </location>
</feature>
<evidence type="ECO:0000256" key="5">
    <source>
        <dbReference type="SAM" id="MobiDB-lite"/>
    </source>
</evidence>
<dbReference type="Pfam" id="PF03151">
    <property type="entry name" value="TPT"/>
    <property type="match status" value="1"/>
</dbReference>
<dbReference type="SUPFAM" id="SSF103481">
    <property type="entry name" value="Multidrug resistance efflux transporter EmrE"/>
    <property type="match status" value="1"/>
</dbReference>
<feature type="transmembrane region" description="Helical" evidence="6">
    <location>
        <begin position="130"/>
        <end position="152"/>
    </location>
</feature>
<keyword evidence="3 6" id="KW-1133">Transmembrane helix</keyword>
<evidence type="ECO:0000256" key="4">
    <source>
        <dbReference type="ARBA" id="ARBA00023136"/>
    </source>
</evidence>
<keyword evidence="9" id="KW-1185">Reference proteome</keyword>
<name>A0AAW1PWJ7_9CHLO</name>
<dbReference type="InterPro" id="IPR037185">
    <property type="entry name" value="EmrE-like"/>
</dbReference>
<dbReference type="PANTHER" id="PTHR11132">
    <property type="entry name" value="SOLUTE CARRIER FAMILY 35"/>
    <property type="match status" value="1"/>
</dbReference>
<comment type="caution">
    <text evidence="8">The sequence shown here is derived from an EMBL/GenBank/DDBJ whole genome shotgun (WGS) entry which is preliminary data.</text>
</comment>
<accession>A0AAW1PWJ7</accession>
<reference evidence="8 9" key="1">
    <citation type="journal article" date="2024" name="Nat. Commun.">
        <title>Phylogenomics reveals the evolutionary origins of lichenization in chlorophyte algae.</title>
        <authorList>
            <person name="Puginier C."/>
            <person name="Libourel C."/>
            <person name="Otte J."/>
            <person name="Skaloud P."/>
            <person name="Haon M."/>
            <person name="Grisel S."/>
            <person name="Petersen M."/>
            <person name="Berrin J.G."/>
            <person name="Delaux P.M."/>
            <person name="Dal Grande F."/>
            <person name="Keller J."/>
        </authorList>
    </citation>
    <scope>NUCLEOTIDE SEQUENCE [LARGE SCALE GENOMIC DNA]</scope>
    <source>
        <strain evidence="8 9">SAG 2036</strain>
    </source>
</reference>
<evidence type="ECO:0000313" key="8">
    <source>
        <dbReference type="EMBL" id="KAK9813816.1"/>
    </source>
</evidence>
<keyword evidence="2 6" id="KW-0812">Transmembrane</keyword>
<evidence type="ECO:0000256" key="1">
    <source>
        <dbReference type="ARBA" id="ARBA00004141"/>
    </source>
</evidence>
<evidence type="ECO:0000256" key="2">
    <source>
        <dbReference type="ARBA" id="ARBA00022692"/>
    </source>
</evidence>
<feature type="transmembrane region" description="Helical" evidence="6">
    <location>
        <begin position="360"/>
        <end position="392"/>
    </location>
</feature>
<gene>
    <name evidence="8" type="ORF">WJX73_010843</name>
</gene>
<feature type="region of interest" description="Disordered" evidence="5">
    <location>
        <begin position="1"/>
        <end position="28"/>
    </location>
</feature>
<dbReference type="EMBL" id="JALJOQ010000003">
    <property type="protein sequence ID" value="KAK9813816.1"/>
    <property type="molecule type" value="Genomic_DNA"/>
</dbReference>
<feature type="region of interest" description="Disordered" evidence="5">
    <location>
        <begin position="401"/>
        <end position="426"/>
    </location>
</feature>
<dbReference type="GO" id="GO:0016020">
    <property type="term" value="C:membrane"/>
    <property type="evidence" value="ECO:0007669"/>
    <property type="project" value="UniProtKB-SubCell"/>
</dbReference>
<proteinExistence type="predicted"/>
<evidence type="ECO:0000259" key="7">
    <source>
        <dbReference type="Pfam" id="PF03151"/>
    </source>
</evidence>
<comment type="subcellular location">
    <subcellularLocation>
        <location evidence="1">Membrane</location>
        <topology evidence="1">Multi-pass membrane protein</topology>
    </subcellularLocation>
</comment>
<feature type="transmembrane region" description="Helical" evidence="6">
    <location>
        <begin position="215"/>
        <end position="237"/>
    </location>
</feature>
<evidence type="ECO:0000256" key="3">
    <source>
        <dbReference type="ARBA" id="ARBA00022989"/>
    </source>
</evidence>
<dbReference type="AlphaFoldDB" id="A0AAW1PWJ7"/>
<evidence type="ECO:0000313" key="9">
    <source>
        <dbReference type="Proteomes" id="UP001465755"/>
    </source>
</evidence>
<sequence length="426" mass="45319">MAEALLGHSLAPGRQSPSCQSVRSQATGVPALSRTRQASVLQARCGPLASSQVAVRPLARRTAPARGSGLAVRCAAPEPEKELDPLEGAIAKITGPKLAPGVVTGSFVLLWYAMNVFFNLQNKTIFNYFPYPWTVSAVHVVVGTIYCAIAYLVGAKKASFGRVISKEEFKTLLGPATMHALGHIAANLSFAAVAISLTHTVKTLEPAFNVALSRIVLGTATPLPVAATLIPIMVGVAMASMSELTFNWLGFLSAMASNLTFGFRAVWSKRAMGTLKNLDSTAIYAYTTLVSTIICVPAALIVEGPTLRAGVDKALAKRPDFYMALLSVGLLYHLYNQFAFNTLSRVSPVSHGVCNVVKRVVIISTSVVFFGTTLTTKTKIGTVIALIGTYLYTEMTKRHKIAPKSESSTSTDGPKVHQQIPPGQPA</sequence>
<dbReference type="InterPro" id="IPR004853">
    <property type="entry name" value="Sugar_P_trans_dom"/>
</dbReference>
<organism evidence="8 9">
    <name type="scientific">Symbiochloris irregularis</name>
    <dbReference type="NCBI Taxonomy" id="706552"/>
    <lineage>
        <taxon>Eukaryota</taxon>
        <taxon>Viridiplantae</taxon>
        <taxon>Chlorophyta</taxon>
        <taxon>core chlorophytes</taxon>
        <taxon>Trebouxiophyceae</taxon>
        <taxon>Trebouxiales</taxon>
        <taxon>Trebouxiaceae</taxon>
        <taxon>Symbiochloris</taxon>
    </lineage>
</organism>
<keyword evidence="4 6" id="KW-0472">Membrane</keyword>
<protein>
    <recommendedName>
        <fullName evidence="7">Sugar phosphate transporter domain-containing protein</fullName>
    </recommendedName>
</protein>
<evidence type="ECO:0000256" key="6">
    <source>
        <dbReference type="SAM" id="Phobius"/>
    </source>
</evidence>
<feature type="transmembrane region" description="Helical" evidence="6">
    <location>
        <begin position="283"/>
        <end position="302"/>
    </location>
</feature>
<dbReference type="InterPro" id="IPR050186">
    <property type="entry name" value="TPT_transporter"/>
</dbReference>
<feature type="transmembrane region" description="Helical" evidence="6">
    <location>
        <begin position="172"/>
        <end position="195"/>
    </location>
</feature>
<feature type="transmembrane region" description="Helical" evidence="6">
    <location>
        <begin position="98"/>
        <end position="118"/>
    </location>
</feature>
<dbReference type="Proteomes" id="UP001465755">
    <property type="component" value="Unassembled WGS sequence"/>
</dbReference>
<feature type="transmembrane region" description="Helical" evidence="6">
    <location>
        <begin position="244"/>
        <end position="263"/>
    </location>
</feature>